<feature type="domain" description="C2H2-type" evidence="9">
    <location>
        <begin position="236"/>
        <end position="263"/>
    </location>
</feature>
<dbReference type="GO" id="GO:0008270">
    <property type="term" value="F:zinc ion binding"/>
    <property type="evidence" value="ECO:0007669"/>
    <property type="project" value="UniProtKB-KW"/>
</dbReference>
<evidence type="ECO:0000313" key="10">
    <source>
        <dbReference type="EMBL" id="GIX94436.1"/>
    </source>
</evidence>
<evidence type="ECO:0000313" key="11">
    <source>
        <dbReference type="Proteomes" id="UP001054837"/>
    </source>
</evidence>
<protein>
    <recommendedName>
        <fullName evidence="9">C2H2-type domain-containing protein</fullName>
    </recommendedName>
</protein>
<dbReference type="InterPro" id="IPR013087">
    <property type="entry name" value="Znf_C2H2_type"/>
</dbReference>
<proteinExistence type="predicted"/>
<dbReference type="Pfam" id="PF00096">
    <property type="entry name" value="zf-C2H2"/>
    <property type="match status" value="2"/>
</dbReference>
<organism evidence="10 11">
    <name type="scientific">Caerostris darwini</name>
    <dbReference type="NCBI Taxonomy" id="1538125"/>
    <lineage>
        <taxon>Eukaryota</taxon>
        <taxon>Metazoa</taxon>
        <taxon>Ecdysozoa</taxon>
        <taxon>Arthropoda</taxon>
        <taxon>Chelicerata</taxon>
        <taxon>Arachnida</taxon>
        <taxon>Araneae</taxon>
        <taxon>Araneomorphae</taxon>
        <taxon>Entelegynae</taxon>
        <taxon>Araneoidea</taxon>
        <taxon>Araneidae</taxon>
        <taxon>Caerostris</taxon>
    </lineage>
</organism>
<keyword evidence="5" id="KW-0862">Zinc</keyword>
<reference evidence="10 11" key="1">
    <citation type="submission" date="2021-06" db="EMBL/GenBank/DDBJ databases">
        <title>Caerostris darwini draft genome.</title>
        <authorList>
            <person name="Kono N."/>
            <person name="Arakawa K."/>
        </authorList>
    </citation>
    <scope>NUCLEOTIDE SEQUENCE [LARGE SCALE GENOMIC DNA]</scope>
</reference>
<dbReference type="FunFam" id="3.30.160.60:FF:000446">
    <property type="entry name" value="Zinc finger protein"/>
    <property type="match status" value="1"/>
</dbReference>
<sequence>MSYSAEESSPVTYFESCCICEEEFSSDSELATHLLDHANEDIFKSSLQKLEEKASRKSESSRLGNVQAKATNIGGQKRTFSQRSTSPEVFIVSDDSDDESTKNKKPVGTTNIVRLVKSVTNNSPKSQLPVNAKTTAPNSAVVNSKPPAPNSVPSAVKPSVPNPNAPASKRGQNNFNCTQCPMVFSNINLYKEHFKTHTQDHPDKTRPYSCQICNKKFAYKGTLRQHLHLHIGEKSHVCKICNKKFSLKRMLRQHEETHEQEKNNQ</sequence>
<dbReference type="PANTHER" id="PTHR24394">
    <property type="entry name" value="ZINC FINGER PROTEIN"/>
    <property type="match status" value="1"/>
</dbReference>
<dbReference type="GO" id="GO:0000981">
    <property type="term" value="F:DNA-binding transcription factor activity, RNA polymerase II-specific"/>
    <property type="evidence" value="ECO:0007669"/>
    <property type="project" value="TreeGrafter"/>
</dbReference>
<keyword evidence="11" id="KW-1185">Reference proteome</keyword>
<keyword evidence="3" id="KW-0677">Repeat</keyword>
<feature type="compositionally biased region" description="Polar residues" evidence="8">
    <location>
        <begin position="119"/>
        <end position="142"/>
    </location>
</feature>
<feature type="domain" description="C2H2-type" evidence="9">
    <location>
        <begin position="208"/>
        <end position="235"/>
    </location>
</feature>
<keyword evidence="2" id="KW-0479">Metal-binding</keyword>
<dbReference type="Proteomes" id="UP001054837">
    <property type="component" value="Unassembled WGS sequence"/>
</dbReference>
<dbReference type="FunFam" id="3.30.160.60:FF:000145">
    <property type="entry name" value="Zinc finger protein 574"/>
    <property type="match status" value="1"/>
</dbReference>
<evidence type="ECO:0000256" key="4">
    <source>
        <dbReference type="ARBA" id="ARBA00022771"/>
    </source>
</evidence>
<evidence type="ECO:0000256" key="6">
    <source>
        <dbReference type="ARBA" id="ARBA00023242"/>
    </source>
</evidence>
<dbReference type="SUPFAM" id="SSF57667">
    <property type="entry name" value="beta-beta-alpha zinc fingers"/>
    <property type="match status" value="2"/>
</dbReference>
<evidence type="ECO:0000256" key="2">
    <source>
        <dbReference type="ARBA" id="ARBA00022723"/>
    </source>
</evidence>
<evidence type="ECO:0000256" key="7">
    <source>
        <dbReference type="PROSITE-ProRule" id="PRU00042"/>
    </source>
</evidence>
<keyword evidence="4 7" id="KW-0863">Zinc-finger</keyword>
<feature type="domain" description="C2H2-type" evidence="9">
    <location>
        <begin position="15"/>
        <end position="42"/>
    </location>
</feature>
<dbReference type="EMBL" id="BPLQ01002611">
    <property type="protein sequence ID" value="GIX94436.1"/>
    <property type="molecule type" value="Genomic_DNA"/>
</dbReference>
<dbReference type="SMART" id="SM00355">
    <property type="entry name" value="ZnF_C2H2"/>
    <property type="match status" value="4"/>
</dbReference>
<feature type="domain" description="C2H2-type" evidence="9">
    <location>
        <begin position="175"/>
        <end position="202"/>
    </location>
</feature>
<dbReference type="AlphaFoldDB" id="A0AAV4PFF8"/>
<name>A0AAV4PFF8_9ARAC</name>
<keyword evidence="6" id="KW-0539">Nucleus</keyword>
<accession>A0AAV4PFF8</accession>
<evidence type="ECO:0000256" key="8">
    <source>
        <dbReference type="SAM" id="MobiDB-lite"/>
    </source>
</evidence>
<evidence type="ECO:0000259" key="9">
    <source>
        <dbReference type="PROSITE" id="PS50157"/>
    </source>
</evidence>
<dbReference type="PROSITE" id="PS50157">
    <property type="entry name" value="ZINC_FINGER_C2H2_2"/>
    <property type="match status" value="4"/>
</dbReference>
<dbReference type="Gene3D" id="3.30.160.60">
    <property type="entry name" value="Classic Zinc Finger"/>
    <property type="match status" value="2"/>
</dbReference>
<dbReference type="GO" id="GO:0005634">
    <property type="term" value="C:nucleus"/>
    <property type="evidence" value="ECO:0007669"/>
    <property type="project" value="UniProtKB-SubCell"/>
</dbReference>
<evidence type="ECO:0000256" key="3">
    <source>
        <dbReference type="ARBA" id="ARBA00022737"/>
    </source>
</evidence>
<comment type="caution">
    <text evidence="10">The sequence shown here is derived from an EMBL/GenBank/DDBJ whole genome shotgun (WGS) entry which is preliminary data.</text>
</comment>
<dbReference type="PANTHER" id="PTHR24394:SF29">
    <property type="entry name" value="MYONEURIN"/>
    <property type="match status" value="1"/>
</dbReference>
<dbReference type="PROSITE" id="PS00028">
    <property type="entry name" value="ZINC_FINGER_C2H2_1"/>
    <property type="match status" value="4"/>
</dbReference>
<dbReference type="InterPro" id="IPR036236">
    <property type="entry name" value="Znf_C2H2_sf"/>
</dbReference>
<gene>
    <name evidence="10" type="primary">AVEN_198479_1</name>
    <name evidence="10" type="ORF">CDAR_457221</name>
</gene>
<comment type="subcellular location">
    <subcellularLocation>
        <location evidence="1">Nucleus</location>
    </subcellularLocation>
</comment>
<feature type="region of interest" description="Disordered" evidence="8">
    <location>
        <begin position="119"/>
        <end position="170"/>
    </location>
</feature>
<evidence type="ECO:0000256" key="1">
    <source>
        <dbReference type="ARBA" id="ARBA00004123"/>
    </source>
</evidence>
<evidence type="ECO:0000256" key="5">
    <source>
        <dbReference type="ARBA" id="ARBA00022833"/>
    </source>
</evidence>